<reference evidence="1 2" key="1">
    <citation type="journal article" date="2018" name="Mol. Biol. Evol.">
        <title>Broad Genomic Sampling Reveals a Smut Pathogenic Ancestry of the Fungal Clade Ustilaginomycotina.</title>
        <authorList>
            <person name="Kijpornyongpan T."/>
            <person name="Mondo S.J."/>
            <person name="Barry K."/>
            <person name="Sandor L."/>
            <person name="Lee J."/>
            <person name="Lipzen A."/>
            <person name="Pangilinan J."/>
            <person name="LaButti K."/>
            <person name="Hainaut M."/>
            <person name="Henrissat B."/>
            <person name="Grigoriev I.V."/>
            <person name="Spatafora J.W."/>
            <person name="Aime M.C."/>
        </authorList>
    </citation>
    <scope>NUCLEOTIDE SEQUENCE [LARGE SCALE GENOMIC DNA]</scope>
    <source>
        <strain evidence="1 2">MCA 4718</strain>
    </source>
</reference>
<name>A0A316U4C3_9BASI</name>
<protein>
    <submittedName>
        <fullName evidence="1">Uncharacterized protein</fullName>
    </submittedName>
</protein>
<dbReference type="AlphaFoldDB" id="A0A316U4C3"/>
<organism evidence="1 2">
    <name type="scientific">Pseudomicrostroma glucosiphilum</name>
    <dbReference type="NCBI Taxonomy" id="1684307"/>
    <lineage>
        <taxon>Eukaryota</taxon>
        <taxon>Fungi</taxon>
        <taxon>Dikarya</taxon>
        <taxon>Basidiomycota</taxon>
        <taxon>Ustilaginomycotina</taxon>
        <taxon>Exobasidiomycetes</taxon>
        <taxon>Microstromatales</taxon>
        <taxon>Microstromatales incertae sedis</taxon>
        <taxon>Pseudomicrostroma</taxon>
    </lineage>
</organism>
<dbReference type="Proteomes" id="UP000245942">
    <property type="component" value="Unassembled WGS sequence"/>
</dbReference>
<dbReference type="GeneID" id="37017053"/>
<sequence>MREERRQHYLEEYQGGLRVLLDVDECCEGFVDLRQVSFGDCPFDRCFLVLRPMRFGSFLACVTYVLLTRSEPTDDVSRSSLCTTCKTCFRFHATAVPPWRSHLHTWGKGSDISNPVWPLRVIRRGLKLRGFREYRGHPSALAQSSGMSQHVETG</sequence>
<proteinExistence type="predicted"/>
<dbReference type="RefSeq" id="XP_025346373.1">
    <property type="nucleotide sequence ID" value="XM_025495319.1"/>
</dbReference>
<evidence type="ECO:0000313" key="1">
    <source>
        <dbReference type="EMBL" id="PWN19213.1"/>
    </source>
</evidence>
<gene>
    <name evidence="1" type="ORF">BCV69DRAFT_47776</name>
</gene>
<accession>A0A316U4C3</accession>
<dbReference type="EMBL" id="KZ819332">
    <property type="protein sequence ID" value="PWN19213.1"/>
    <property type="molecule type" value="Genomic_DNA"/>
</dbReference>
<keyword evidence="2" id="KW-1185">Reference proteome</keyword>
<evidence type="ECO:0000313" key="2">
    <source>
        <dbReference type="Proteomes" id="UP000245942"/>
    </source>
</evidence>